<organism evidence="10 11">
    <name type="scientific">Mya arenaria</name>
    <name type="common">Soft-shell clam</name>
    <dbReference type="NCBI Taxonomy" id="6604"/>
    <lineage>
        <taxon>Eukaryota</taxon>
        <taxon>Metazoa</taxon>
        <taxon>Spiralia</taxon>
        <taxon>Lophotrochozoa</taxon>
        <taxon>Mollusca</taxon>
        <taxon>Bivalvia</taxon>
        <taxon>Autobranchia</taxon>
        <taxon>Heteroconchia</taxon>
        <taxon>Euheterodonta</taxon>
        <taxon>Imparidentia</taxon>
        <taxon>Neoheterodontei</taxon>
        <taxon>Myida</taxon>
        <taxon>Myoidea</taxon>
        <taxon>Myidae</taxon>
        <taxon>Mya</taxon>
    </lineage>
</organism>
<evidence type="ECO:0000313" key="11">
    <source>
        <dbReference type="Proteomes" id="UP001164746"/>
    </source>
</evidence>
<sequence length="249" mass="28529">MFGDQSVPAYELNKFTVDTLAEIMRRNKRAEKHNQLLIHDHRQKADEYTAESVRLGGILESIGMTSTSLSQSGLMSLRTLANLALTLNTVDASETSFLLALGQLEEELCRVDEARRALQKSILSLTRNIHIGRLKHADLTKALGELERRSVEDHGEMERHARETQFIRNKAKEYRSHTHKMEGMLERTGVEPEVYHQALTERAQALERLKQEIVPLKKKLDSYHGLVPGDLEEELRGKIDLMQRFYSLI</sequence>
<reference evidence="10" key="1">
    <citation type="submission" date="2022-11" db="EMBL/GenBank/DDBJ databases">
        <title>Centuries of genome instability and evolution in soft-shell clam transmissible cancer (bioRxiv).</title>
        <authorList>
            <person name="Hart S.F.M."/>
            <person name="Yonemitsu M.A."/>
            <person name="Giersch R.M."/>
            <person name="Beal B.F."/>
            <person name="Arriagada G."/>
            <person name="Davis B.W."/>
            <person name="Ostrander E.A."/>
            <person name="Goff S.P."/>
            <person name="Metzger M.J."/>
        </authorList>
    </citation>
    <scope>NUCLEOTIDE SEQUENCE</scope>
    <source>
        <strain evidence="10">MELC-2E11</strain>
        <tissue evidence="10">Siphon/mantle</tissue>
    </source>
</reference>
<keyword evidence="6" id="KW-0498">Mitosis</keyword>
<comment type="subcellular location">
    <subcellularLocation>
        <location evidence="1">Cytoplasm</location>
        <location evidence="1">Cytoskeleton</location>
        <location evidence="1">Spindle</location>
    </subcellularLocation>
</comment>
<evidence type="ECO:0000256" key="3">
    <source>
        <dbReference type="ARBA" id="ARBA00022490"/>
    </source>
</evidence>
<dbReference type="PRINTS" id="PR02087">
    <property type="entry name" value="HAUSAUGMINL1"/>
</dbReference>
<gene>
    <name evidence="10" type="ORF">MAR_024726</name>
</gene>
<evidence type="ECO:0000256" key="5">
    <source>
        <dbReference type="ARBA" id="ARBA00022701"/>
    </source>
</evidence>
<evidence type="ECO:0000313" key="10">
    <source>
        <dbReference type="EMBL" id="WAR00354.1"/>
    </source>
</evidence>
<evidence type="ECO:0000256" key="4">
    <source>
        <dbReference type="ARBA" id="ARBA00022618"/>
    </source>
</evidence>
<evidence type="ECO:0000256" key="6">
    <source>
        <dbReference type="ARBA" id="ARBA00022776"/>
    </source>
</evidence>
<comment type="similarity">
    <text evidence="2">Belongs to the HAUS1 family.</text>
</comment>
<dbReference type="EMBL" id="CP111014">
    <property type="protein sequence ID" value="WAR00354.1"/>
    <property type="molecule type" value="Genomic_DNA"/>
</dbReference>
<dbReference type="PANTHER" id="PTHR31570">
    <property type="entry name" value="HAUS AUGMIN-LIKE COMPLEX SUBUNIT 1"/>
    <property type="match status" value="1"/>
</dbReference>
<keyword evidence="9" id="KW-0131">Cell cycle</keyword>
<accession>A0ABY7DTE1</accession>
<proteinExistence type="inferred from homology"/>
<keyword evidence="4" id="KW-0132">Cell division</keyword>
<evidence type="ECO:0000256" key="7">
    <source>
        <dbReference type="ARBA" id="ARBA00023054"/>
    </source>
</evidence>
<evidence type="ECO:0000256" key="1">
    <source>
        <dbReference type="ARBA" id="ARBA00004186"/>
    </source>
</evidence>
<protein>
    <submittedName>
        <fullName evidence="10">HAUS1-like protein</fullName>
    </submittedName>
</protein>
<evidence type="ECO:0000256" key="8">
    <source>
        <dbReference type="ARBA" id="ARBA00023212"/>
    </source>
</evidence>
<dbReference type="Proteomes" id="UP001164746">
    <property type="component" value="Chromosome 3"/>
</dbReference>
<dbReference type="Pfam" id="PF25762">
    <property type="entry name" value="HAUS1"/>
    <property type="match status" value="1"/>
</dbReference>
<dbReference type="PANTHER" id="PTHR31570:SF1">
    <property type="entry name" value="HAUS AUGMIN-LIKE COMPLEX SUBUNIT 1"/>
    <property type="match status" value="1"/>
</dbReference>
<keyword evidence="11" id="KW-1185">Reference proteome</keyword>
<name>A0ABY7DTE1_MYAAR</name>
<dbReference type="InterPro" id="IPR026243">
    <property type="entry name" value="HAUS1"/>
</dbReference>
<evidence type="ECO:0000256" key="9">
    <source>
        <dbReference type="ARBA" id="ARBA00023306"/>
    </source>
</evidence>
<evidence type="ECO:0000256" key="2">
    <source>
        <dbReference type="ARBA" id="ARBA00005479"/>
    </source>
</evidence>
<keyword evidence="8" id="KW-0206">Cytoskeleton</keyword>
<keyword evidence="5" id="KW-0493">Microtubule</keyword>
<keyword evidence="3" id="KW-0963">Cytoplasm</keyword>
<keyword evidence="7" id="KW-0175">Coiled coil</keyword>